<feature type="transmembrane region" description="Helical" evidence="1">
    <location>
        <begin position="244"/>
        <end position="263"/>
    </location>
</feature>
<name>A0AAD1LZ32_MYCXE</name>
<keyword evidence="1" id="KW-1133">Transmembrane helix</keyword>
<dbReference type="InterPro" id="IPR021315">
    <property type="entry name" value="Gap/Sap"/>
</dbReference>
<feature type="transmembrane region" description="Helical" evidence="1">
    <location>
        <begin position="31"/>
        <end position="53"/>
    </location>
</feature>
<evidence type="ECO:0000313" key="2">
    <source>
        <dbReference type="EMBL" id="BBU20347.1"/>
    </source>
</evidence>
<dbReference type="Pfam" id="PF11139">
    <property type="entry name" value="SfLAP"/>
    <property type="match status" value="1"/>
</dbReference>
<dbReference type="Proteomes" id="UP000464624">
    <property type="component" value="Chromosome"/>
</dbReference>
<evidence type="ECO:0000256" key="1">
    <source>
        <dbReference type="SAM" id="Phobius"/>
    </source>
</evidence>
<feature type="transmembrane region" description="Helical" evidence="1">
    <location>
        <begin position="202"/>
        <end position="223"/>
    </location>
</feature>
<dbReference type="AlphaFoldDB" id="A0AAD1LZ32"/>
<feature type="transmembrane region" description="Helical" evidence="1">
    <location>
        <begin position="80"/>
        <end position="101"/>
    </location>
</feature>
<dbReference type="KEGG" id="mxe:MYXE_01360"/>
<proteinExistence type="predicted"/>
<feature type="transmembrane region" description="Helical" evidence="1">
    <location>
        <begin position="163"/>
        <end position="190"/>
    </location>
</feature>
<keyword evidence="1" id="KW-0472">Membrane</keyword>
<evidence type="ECO:0008006" key="4">
    <source>
        <dbReference type="Google" id="ProtNLM"/>
    </source>
</evidence>
<keyword evidence="1" id="KW-0812">Transmembrane</keyword>
<protein>
    <recommendedName>
        <fullName evidence="4">Gap protein</fullName>
    </recommendedName>
</protein>
<gene>
    <name evidence="2" type="ORF">MYXE_01360</name>
</gene>
<reference evidence="2 3" key="1">
    <citation type="submission" date="2019-12" db="EMBL/GenBank/DDBJ databases">
        <title>Complete genome sequence of Mycolicibacterium xenopi str. JCM15661T.</title>
        <authorList>
            <person name="Yoshida M."/>
            <person name="Fukano H."/>
            <person name="Asakura T."/>
            <person name="Hoshino Y."/>
        </authorList>
    </citation>
    <scope>NUCLEOTIDE SEQUENCE [LARGE SCALE GENOMIC DNA]</scope>
    <source>
        <strain evidence="2 3">JCM 15661T</strain>
    </source>
</reference>
<dbReference type="EMBL" id="AP022314">
    <property type="protein sequence ID" value="BBU20347.1"/>
    <property type="molecule type" value="Genomic_DNA"/>
</dbReference>
<sequence>MLGLGLFTGINPIRIGLTLLVISRPRPVQNLLAYGAGGLVVSIPCLLVPLFILHVTPTFRSVMHDLATPGTTASSTARHIQLGLGVIVLSVAALTAVRALARRRQRAHLPTSGGNTASPEADADAPNPVARLLRRGDGAPPEGESVFGRLLSRIRNAWENGSLWVAWVVGFFFGGPGADEMLYVVAIIVASGAAIGTQVSAAVAYVVGVLAVVEITLACYLARPAQTQALVQRLHDWARAQRRKIVVAMCTVGGVLLVAQGVGGV</sequence>
<organism evidence="2 3">
    <name type="scientific">Mycobacterium xenopi</name>
    <dbReference type="NCBI Taxonomy" id="1789"/>
    <lineage>
        <taxon>Bacteria</taxon>
        <taxon>Bacillati</taxon>
        <taxon>Actinomycetota</taxon>
        <taxon>Actinomycetes</taxon>
        <taxon>Mycobacteriales</taxon>
        <taxon>Mycobacteriaceae</taxon>
        <taxon>Mycobacterium</taxon>
    </lineage>
</organism>
<accession>A0AAD1LZ32</accession>
<evidence type="ECO:0000313" key="3">
    <source>
        <dbReference type="Proteomes" id="UP000464624"/>
    </source>
</evidence>